<evidence type="ECO:0000256" key="3">
    <source>
        <dbReference type="ARBA" id="ARBA00022448"/>
    </source>
</evidence>
<dbReference type="GO" id="GO:0022857">
    <property type="term" value="F:transmembrane transporter activity"/>
    <property type="evidence" value="ECO:0007669"/>
    <property type="project" value="InterPro"/>
</dbReference>
<evidence type="ECO:0000256" key="8">
    <source>
        <dbReference type="SAM" id="MobiDB-lite"/>
    </source>
</evidence>
<keyword evidence="5 9" id="KW-1133">Transmembrane helix</keyword>
<proteinExistence type="inferred from homology"/>
<comment type="similarity">
    <text evidence="2">Belongs to the major facilitator superfamily.</text>
</comment>
<keyword evidence="7 9" id="KW-0472">Membrane</keyword>
<feature type="transmembrane region" description="Helical" evidence="9">
    <location>
        <begin position="478"/>
        <end position="497"/>
    </location>
</feature>
<organism evidence="11 12">
    <name type="scientific">Pisolithus microcarpus 441</name>
    <dbReference type="NCBI Taxonomy" id="765257"/>
    <lineage>
        <taxon>Eukaryota</taxon>
        <taxon>Fungi</taxon>
        <taxon>Dikarya</taxon>
        <taxon>Basidiomycota</taxon>
        <taxon>Agaricomycotina</taxon>
        <taxon>Agaricomycetes</taxon>
        <taxon>Agaricomycetidae</taxon>
        <taxon>Boletales</taxon>
        <taxon>Sclerodermatineae</taxon>
        <taxon>Pisolithaceae</taxon>
        <taxon>Pisolithus</taxon>
    </lineage>
</organism>
<dbReference type="HOGENOM" id="CLU_012970_2_2_1"/>
<dbReference type="InterPro" id="IPR020846">
    <property type="entry name" value="MFS_dom"/>
</dbReference>
<dbReference type="EMBL" id="KN833728">
    <property type="protein sequence ID" value="KIK23246.1"/>
    <property type="molecule type" value="Genomic_DNA"/>
</dbReference>
<feature type="transmembrane region" description="Helical" evidence="9">
    <location>
        <begin position="412"/>
        <end position="436"/>
    </location>
</feature>
<accession>A0A0C9Z2H6</accession>
<evidence type="ECO:0000259" key="10">
    <source>
        <dbReference type="PROSITE" id="PS50850"/>
    </source>
</evidence>
<evidence type="ECO:0000256" key="9">
    <source>
        <dbReference type="SAM" id="Phobius"/>
    </source>
</evidence>
<dbReference type="PROSITE" id="PS50850">
    <property type="entry name" value="MFS"/>
    <property type="match status" value="1"/>
</dbReference>
<evidence type="ECO:0000256" key="5">
    <source>
        <dbReference type="ARBA" id="ARBA00022989"/>
    </source>
</evidence>
<dbReference type="PANTHER" id="PTHR23501">
    <property type="entry name" value="MAJOR FACILITATOR SUPERFAMILY"/>
    <property type="match status" value="1"/>
</dbReference>
<keyword evidence="6" id="KW-0406">Ion transport</keyword>
<dbReference type="InterPro" id="IPR011701">
    <property type="entry name" value="MFS"/>
</dbReference>
<evidence type="ECO:0000313" key="11">
    <source>
        <dbReference type="EMBL" id="KIK23246.1"/>
    </source>
</evidence>
<dbReference type="Gene3D" id="1.20.1250.20">
    <property type="entry name" value="MFS general substrate transporter like domains"/>
    <property type="match status" value="2"/>
</dbReference>
<evidence type="ECO:0000313" key="12">
    <source>
        <dbReference type="Proteomes" id="UP000054018"/>
    </source>
</evidence>
<reference evidence="12" key="2">
    <citation type="submission" date="2015-01" db="EMBL/GenBank/DDBJ databases">
        <title>Evolutionary Origins and Diversification of the Mycorrhizal Mutualists.</title>
        <authorList>
            <consortium name="DOE Joint Genome Institute"/>
            <consortium name="Mycorrhizal Genomics Consortium"/>
            <person name="Kohler A."/>
            <person name="Kuo A."/>
            <person name="Nagy L.G."/>
            <person name="Floudas D."/>
            <person name="Copeland A."/>
            <person name="Barry K.W."/>
            <person name="Cichocki N."/>
            <person name="Veneault-Fourrey C."/>
            <person name="LaButti K."/>
            <person name="Lindquist E.A."/>
            <person name="Lipzen A."/>
            <person name="Lundell T."/>
            <person name="Morin E."/>
            <person name="Murat C."/>
            <person name="Riley R."/>
            <person name="Ohm R."/>
            <person name="Sun H."/>
            <person name="Tunlid A."/>
            <person name="Henrissat B."/>
            <person name="Grigoriev I.V."/>
            <person name="Hibbett D.S."/>
            <person name="Martin F."/>
        </authorList>
    </citation>
    <scope>NUCLEOTIDE SEQUENCE [LARGE SCALE GENOMIC DNA]</scope>
    <source>
        <strain evidence="12">441</strain>
    </source>
</reference>
<evidence type="ECO:0000256" key="1">
    <source>
        <dbReference type="ARBA" id="ARBA00004141"/>
    </source>
</evidence>
<reference evidence="11 12" key="1">
    <citation type="submission" date="2014-04" db="EMBL/GenBank/DDBJ databases">
        <authorList>
            <consortium name="DOE Joint Genome Institute"/>
            <person name="Kuo A."/>
            <person name="Kohler A."/>
            <person name="Costa M.D."/>
            <person name="Nagy L.G."/>
            <person name="Floudas D."/>
            <person name="Copeland A."/>
            <person name="Barry K.W."/>
            <person name="Cichocki N."/>
            <person name="Veneault-Fourrey C."/>
            <person name="LaButti K."/>
            <person name="Lindquist E.A."/>
            <person name="Lipzen A."/>
            <person name="Lundell T."/>
            <person name="Morin E."/>
            <person name="Murat C."/>
            <person name="Sun H."/>
            <person name="Tunlid A."/>
            <person name="Henrissat B."/>
            <person name="Grigoriev I.V."/>
            <person name="Hibbett D.S."/>
            <person name="Martin F."/>
            <person name="Nordberg H.P."/>
            <person name="Cantor M.N."/>
            <person name="Hua S.X."/>
        </authorList>
    </citation>
    <scope>NUCLEOTIDE SEQUENCE [LARGE SCALE GENOMIC DNA]</scope>
    <source>
        <strain evidence="11 12">441</strain>
    </source>
</reference>
<dbReference type="InterPro" id="IPR036259">
    <property type="entry name" value="MFS_trans_sf"/>
</dbReference>
<feature type="transmembrane region" description="Helical" evidence="9">
    <location>
        <begin position="102"/>
        <end position="120"/>
    </location>
</feature>
<dbReference type="Proteomes" id="UP000054018">
    <property type="component" value="Unassembled WGS sequence"/>
</dbReference>
<comment type="subcellular location">
    <subcellularLocation>
        <location evidence="1">Membrane</location>
        <topology evidence="1">Multi-pass membrane protein</topology>
    </subcellularLocation>
</comment>
<protein>
    <recommendedName>
        <fullName evidence="10">Major facilitator superfamily (MFS) profile domain-containing protein</fullName>
    </recommendedName>
</protein>
<evidence type="ECO:0000256" key="6">
    <source>
        <dbReference type="ARBA" id="ARBA00023065"/>
    </source>
</evidence>
<feature type="compositionally biased region" description="Low complexity" evidence="8">
    <location>
        <begin position="663"/>
        <end position="674"/>
    </location>
</feature>
<name>A0A0C9Z2H6_9AGAM</name>
<feature type="transmembrane region" description="Helical" evidence="9">
    <location>
        <begin position="141"/>
        <end position="163"/>
    </location>
</feature>
<feature type="transmembrane region" description="Helical" evidence="9">
    <location>
        <begin position="343"/>
        <end position="363"/>
    </location>
</feature>
<dbReference type="FunFam" id="1.20.1250.20:FF:000197">
    <property type="entry name" value="Siderophore iron transporter 1"/>
    <property type="match status" value="1"/>
</dbReference>
<dbReference type="STRING" id="765257.A0A0C9Z2H6"/>
<feature type="transmembrane region" description="Helical" evidence="9">
    <location>
        <begin position="264"/>
        <end position="286"/>
    </location>
</feature>
<keyword evidence="4 9" id="KW-0812">Transmembrane</keyword>
<dbReference type="Pfam" id="PF07690">
    <property type="entry name" value="MFS_1"/>
    <property type="match status" value="1"/>
</dbReference>
<dbReference type="PANTHER" id="PTHR23501:SF87">
    <property type="entry name" value="SIDEROPHORE IRON TRANSPORTER 2"/>
    <property type="match status" value="1"/>
</dbReference>
<gene>
    <name evidence="11" type="ORF">PISMIDRAFT_465599</name>
</gene>
<feature type="region of interest" description="Disordered" evidence="8">
    <location>
        <begin position="52"/>
        <end position="73"/>
    </location>
</feature>
<evidence type="ECO:0000256" key="7">
    <source>
        <dbReference type="ARBA" id="ARBA00023136"/>
    </source>
</evidence>
<dbReference type="OrthoDB" id="2241241at2759"/>
<feature type="transmembrane region" description="Helical" evidence="9">
    <location>
        <begin position="183"/>
        <end position="209"/>
    </location>
</feature>
<keyword evidence="3" id="KW-0813">Transport</keyword>
<dbReference type="AlphaFoldDB" id="A0A0C9Z2H6"/>
<keyword evidence="12" id="KW-1185">Reference proteome</keyword>
<evidence type="ECO:0000256" key="2">
    <source>
        <dbReference type="ARBA" id="ARBA00008335"/>
    </source>
</evidence>
<feature type="domain" description="Major facilitator superfamily (MFS) profile" evidence="10">
    <location>
        <begin position="107"/>
        <end position="640"/>
    </location>
</feature>
<feature type="transmembrane region" description="Helical" evidence="9">
    <location>
        <begin position="221"/>
        <end position="244"/>
    </location>
</feature>
<evidence type="ECO:0000256" key="4">
    <source>
        <dbReference type="ARBA" id="ARBA00022692"/>
    </source>
</evidence>
<dbReference type="GO" id="GO:0005886">
    <property type="term" value="C:plasma membrane"/>
    <property type="evidence" value="ECO:0007669"/>
    <property type="project" value="TreeGrafter"/>
</dbReference>
<feature type="transmembrane region" description="Helical" evidence="9">
    <location>
        <begin position="448"/>
        <end position="466"/>
    </location>
</feature>
<dbReference type="GO" id="GO:0006811">
    <property type="term" value="P:monoatomic ion transport"/>
    <property type="evidence" value="ECO:0007669"/>
    <property type="project" value="UniProtKB-KW"/>
</dbReference>
<dbReference type="SUPFAM" id="SSF103473">
    <property type="entry name" value="MFS general substrate transporter"/>
    <property type="match status" value="2"/>
</dbReference>
<sequence>MYRKMCPMPIGPSQARYKGRRRRHFPSCASGVIIRSALSSVFTMLGGYRRLPTEPNSHGGEEEVPSHSSEVDDDTVSVVVLEEEAHVGVKKVEAALQVYGRYSRWVLFASLALASFVYSLDASTTSAYLTFATSSFGEHSLIGAITVVQSLIVAVGKPVIAKIADVSSRGTAYVTVRECTLCFYVLGYSVIASAPSVGAIAGGIILYAIGNTGLQLLTQIVIADITTLTWRGLVVSLASAPFIINAFIGPNISSAIIENLGWRWGYGMFVIVMPLVLAPLITTLLWGERKAKKLALVDSLLSSARSRARSLSRYSRTSQSSETGFRLSYTILKQRLQRIAEQLDLVGLVLLGAAISLILLPLTMSVRGSLKSGPIIAMLVAGVALLGVFAYWDIRVAKVPVIAPRFVRNRSVILAAFIGFFDFMSFYLTFTYLYSFVLVVKPWSLVNATYFVQIQSVGLTFSGIIAGISMRYLHRYKYVLVIGLIVRFIGVTLMIHSRGADSSDAELVATQILQGLGGGLAAISSQVGAQASVTHADVAIITALVLLLTEIGAATGNACAGAIWSNTMPGNLDKYLPWLTEEQRAELYGSITSVTSLPRGNPVREGVIRAYDDTMKVMVIAAIVASVLPMLLALGMPNWYLGDKQNAVDATDLDGRKSVETASGSSEVGNVNGGDILRTGDPVA</sequence>
<feature type="transmembrane region" description="Helical" evidence="9">
    <location>
        <begin position="375"/>
        <end position="392"/>
    </location>
</feature>
<feature type="transmembrane region" description="Helical" evidence="9">
    <location>
        <begin position="617"/>
        <end position="636"/>
    </location>
</feature>
<feature type="region of interest" description="Disordered" evidence="8">
    <location>
        <begin position="658"/>
        <end position="684"/>
    </location>
</feature>